<sequence length="126" mass="15267">MTRQLNSLRNVYMEKEYKNLRVKLDTSLEEFYGTNFKRYSIKYLYEITGKQRNISKGMSHELNRIFYRQLKLTEDDLLNIYSLMEMKDKGKLKYKQYNCTFPPFGCSIFTNKDIISWTFHRQALSL</sequence>
<accession>A0A1L5FCG3</accession>
<evidence type="ECO:0000313" key="2">
    <source>
        <dbReference type="Proteomes" id="UP000184604"/>
    </source>
</evidence>
<gene>
    <name evidence="1" type="ORF">BS101_19270</name>
</gene>
<name>A0A1L5FCG3_CLOKL</name>
<dbReference type="Proteomes" id="UP000184604">
    <property type="component" value="Chromosome"/>
</dbReference>
<evidence type="ECO:0000313" key="1">
    <source>
        <dbReference type="EMBL" id="APM40709.1"/>
    </source>
</evidence>
<organism evidence="1 2">
    <name type="scientific">Clostridium kluyveri</name>
    <dbReference type="NCBI Taxonomy" id="1534"/>
    <lineage>
        <taxon>Bacteria</taxon>
        <taxon>Bacillati</taxon>
        <taxon>Bacillota</taxon>
        <taxon>Clostridia</taxon>
        <taxon>Eubacteriales</taxon>
        <taxon>Clostridiaceae</taxon>
        <taxon>Clostridium</taxon>
    </lineage>
</organism>
<dbReference type="AlphaFoldDB" id="A0A1L5FCG3"/>
<reference evidence="1 2" key="1">
    <citation type="submission" date="2016-12" db="EMBL/GenBank/DDBJ databases">
        <title>Complete genome sequence of Clostridium kluyveri JZZ isolated from the pit mud of a Chinese flavor liquor-making factory.</title>
        <authorList>
            <person name="Wang Y."/>
        </authorList>
    </citation>
    <scope>NUCLEOTIDE SEQUENCE [LARGE SCALE GENOMIC DNA]</scope>
    <source>
        <strain evidence="1 2">JZZ</strain>
    </source>
</reference>
<protein>
    <submittedName>
        <fullName evidence="1">Uncharacterized protein</fullName>
    </submittedName>
</protein>
<proteinExistence type="predicted"/>
<dbReference type="EMBL" id="CP018335">
    <property type="protein sequence ID" value="APM40709.1"/>
    <property type="molecule type" value="Genomic_DNA"/>
</dbReference>